<evidence type="ECO:0000313" key="5">
    <source>
        <dbReference type="Proteomes" id="UP000011682"/>
    </source>
</evidence>
<dbReference type="Pfam" id="PF03422">
    <property type="entry name" value="CBM_6"/>
    <property type="match status" value="1"/>
</dbReference>
<keyword evidence="1 2" id="KW-0732">Signal</keyword>
<gene>
    <name evidence="4" type="ORF">D187_008292</name>
</gene>
<feature type="chain" id="PRO_5004554018" evidence="2">
    <location>
        <begin position="33"/>
        <end position="611"/>
    </location>
</feature>
<comment type="caution">
    <text evidence="4">The sequence shown here is derived from an EMBL/GenBank/DDBJ whole genome shotgun (WGS) entry which is preliminary data.</text>
</comment>
<dbReference type="AlphaFoldDB" id="S9NXY1"/>
<accession>S9NXY1</accession>
<dbReference type="InterPro" id="IPR008979">
    <property type="entry name" value="Galactose-bd-like_sf"/>
</dbReference>
<evidence type="ECO:0000259" key="3">
    <source>
        <dbReference type="PROSITE" id="PS51175"/>
    </source>
</evidence>
<dbReference type="EMBL" id="ANAH02000069">
    <property type="protein sequence ID" value="EPX55731.1"/>
    <property type="molecule type" value="Genomic_DNA"/>
</dbReference>
<dbReference type="Proteomes" id="UP000011682">
    <property type="component" value="Unassembled WGS sequence"/>
</dbReference>
<dbReference type="SMART" id="SM00606">
    <property type="entry name" value="CBD_IV"/>
    <property type="match status" value="1"/>
</dbReference>
<dbReference type="eggNOG" id="COG3325">
    <property type="taxonomic scope" value="Bacteria"/>
</dbReference>
<dbReference type="InterPro" id="IPR005084">
    <property type="entry name" value="CBM6"/>
</dbReference>
<dbReference type="OrthoDB" id="5483326at2"/>
<dbReference type="InterPro" id="IPR011050">
    <property type="entry name" value="Pectin_lyase_fold/virulence"/>
</dbReference>
<evidence type="ECO:0000313" key="4">
    <source>
        <dbReference type="EMBL" id="EPX55731.1"/>
    </source>
</evidence>
<dbReference type="GO" id="GO:0030246">
    <property type="term" value="F:carbohydrate binding"/>
    <property type="evidence" value="ECO:0007669"/>
    <property type="project" value="InterPro"/>
</dbReference>
<dbReference type="InterPro" id="IPR006584">
    <property type="entry name" value="Cellulose-bd_IV"/>
</dbReference>
<keyword evidence="5" id="KW-1185">Reference proteome</keyword>
<dbReference type="Gene3D" id="2.60.120.260">
    <property type="entry name" value="Galactose-binding domain-like"/>
    <property type="match status" value="1"/>
</dbReference>
<sequence length="611" mass="65521">MPFVSRSVPPGARPRLLALCLCLSGATSVAQSQTPFGANGFPGVIKAQDFDQGGEGVAYHDSDAVNSPAYYRPNEAVDIGIRGSGTYEVRASPGEWLEYTVNVAQGGRYELALSYSLPSGTGEVRIGWDGANEVPVTLPATGGHGTFQSYKVPVPIDIPQGTHVLRLAFVGGDLYVRQLSSARLVGRAFYLSRSGAGAKDGSSWSQAFSADQLQATLNQTLQPGDTLYVAGGVYQSSTPFSFSLTTSGTDTLHKKVVGVDLGQGLPVFKGLWNPANPGASGKSHAFLRFTGAHYWDIERLSAENYYYGVRADTSSHLQLSELHLSQIREGLALSHVSDSRVSRSDARKYTKRGIRFIEDVSNLLVEDFLADATLGDPSWPTEAYPFGVSIENPADPTLPTHDVVFNRVTARNNTFTTTSTGDYQNGDGFSLERSAFGISFLNSAALDNTDGGWDDKSQAAYYENCVALRNKRNFRLWNDSAQPTTLNNVLSAFAQKHDGYSTAGLWSQGYVEVYDSTFYANAGSEILLENNSTPAARVKIVNSIATDATACGSVASKEGGTTLEWVNSRLCDGATATPVPLRAPRADWMGDPADAFNPADASVLQGYRPAP</sequence>
<dbReference type="SUPFAM" id="SSF49785">
    <property type="entry name" value="Galactose-binding domain-like"/>
    <property type="match status" value="1"/>
</dbReference>
<dbReference type="CDD" id="cd04080">
    <property type="entry name" value="CBM6_cellulase-like"/>
    <property type="match status" value="1"/>
</dbReference>
<feature type="domain" description="CBM6" evidence="3">
    <location>
        <begin position="43"/>
        <end position="185"/>
    </location>
</feature>
<protein>
    <submittedName>
        <fullName evidence="4">Carbohydrate binding family 6</fullName>
    </submittedName>
</protein>
<feature type="signal peptide" evidence="2">
    <location>
        <begin position="1"/>
        <end position="32"/>
    </location>
</feature>
<dbReference type="Gene3D" id="2.160.20.10">
    <property type="entry name" value="Single-stranded right-handed beta-helix, Pectin lyase-like"/>
    <property type="match status" value="1"/>
</dbReference>
<evidence type="ECO:0000256" key="2">
    <source>
        <dbReference type="SAM" id="SignalP"/>
    </source>
</evidence>
<organism evidence="4 5">
    <name type="scientific">Cystobacter fuscus (strain ATCC 25194 / DSM 2262 / NBRC 100088 / M29)</name>
    <dbReference type="NCBI Taxonomy" id="1242864"/>
    <lineage>
        <taxon>Bacteria</taxon>
        <taxon>Pseudomonadati</taxon>
        <taxon>Myxococcota</taxon>
        <taxon>Myxococcia</taxon>
        <taxon>Myxococcales</taxon>
        <taxon>Cystobacterineae</taxon>
        <taxon>Archangiaceae</taxon>
        <taxon>Cystobacter</taxon>
    </lineage>
</organism>
<evidence type="ECO:0000256" key="1">
    <source>
        <dbReference type="ARBA" id="ARBA00022729"/>
    </source>
</evidence>
<dbReference type="SUPFAM" id="SSF51126">
    <property type="entry name" value="Pectin lyase-like"/>
    <property type="match status" value="1"/>
</dbReference>
<dbReference type="PROSITE" id="PS51175">
    <property type="entry name" value="CBM6"/>
    <property type="match status" value="1"/>
</dbReference>
<proteinExistence type="predicted"/>
<reference evidence="4" key="1">
    <citation type="submission" date="2013-05" db="EMBL/GenBank/DDBJ databases">
        <title>Genome assembly of Cystobacter fuscus DSM 2262.</title>
        <authorList>
            <person name="Sharma G."/>
            <person name="Khatri I."/>
            <person name="Kaur C."/>
            <person name="Mayilraj S."/>
            <person name="Subramanian S."/>
        </authorList>
    </citation>
    <scope>NUCLEOTIDE SEQUENCE [LARGE SCALE GENOMIC DNA]</scope>
    <source>
        <strain evidence="4">DSM 2262</strain>
    </source>
</reference>
<name>S9NXY1_CYSF2</name>
<dbReference type="InterPro" id="IPR012334">
    <property type="entry name" value="Pectin_lyas_fold"/>
</dbReference>